<accession>U1PKK5</accession>
<evidence type="ECO:0000313" key="2">
    <source>
        <dbReference type="Proteomes" id="UP000030649"/>
    </source>
</evidence>
<gene>
    <name evidence="1" type="ORF">J07HQW1_02778</name>
</gene>
<dbReference type="HOGENOM" id="CLU_1335036_0_0_2"/>
<reference evidence="1 2" key="1">
    <citation type="journal article" date="2013" name="PLoS ONE">
        <title>Assembly-driven community genomics of a hypersaline microbial ecosystem.</title>
        <authorList>
            <person name="Podell S."/>
            <person name="Ugalde J.A."/>
            <person name="Narasingarao P."/>
            <person name="Banfield J.F."/>
            <person name="Heidelberg K.B."/>
            <person name="Allen E.E."/>
        </authorList>
    </citation>
    <scope>NUCLEOTIDE SEQUENCE [LARGE SCALE GENOMIC DNA]</scope>
    <source>
        <strain evidence="2">J07HQW1</strain>
    </source>
</reference>
<protein>
    <submittedName>
        <fullName evidence="1">Uncharacterized protein</fullName>
    </submittedName>
</protein>
<evidence type="ECO:0000313" key="1">
    <source>
        <dbReference type="EMBL" id="ERG92731.1"/>
    </source>
</evidence>
<name>U1PKK5_9EURY</name>
<sequence length="205" mass="23361">MVDPSVKKQVTAVVLDSGDGTHEQVTPPQFLDYQAKDKLFRVIIAVEGINDRLAELRQQGKAHIDRSRFDHLPSEYRQTRQKDRQLREQISHDVMNQLVFLTVESECETTIFESLGKIKSPDTAGARGQEHFLLLQALVTHVVDGCIDYEVGRTAIGDGELSEIHEDENSDSRNWDKCGDKKFNGWELDRLTTLFEYKPEEQASS</sequence>
<organism evidence="1 2">
    <name type="scientific">Haloquadratum walsbyi J07HQW1</name>
    <dbReference type="NCBI Taxonomy" id="1238424"/>
    <lineage>
        <taxon>Archaea</taxon>
        <taxon>Methanobacteriati</taxon>
        <taxon>Methanobacteriota</taxon>
        <taxon>Stenosarchaea group</taxon>
        <taxon>Halobacteria</taxon>
        <taxon>Halobacteriales</taxon>
        <taxon>Haloferacaceae</taxon>
        <taxon>Haloquadratum</taxon>
    </lineage>
</organism>
<dbReference type="EMBL" id="KE356560">
    <property type="protein sequence ID" value="ERG92731.1"/>
    <property type="molecule type" value="Genomic_DNA"/>
</dbReference>
<dbReference type="AlphaFoldDB" id="U1PKK5"/>
<dbReference type="Proteomes" id="UP000030649">
    <property type="component" value="Unassembled WGS sequence"/>
</dbReference>
<proteinExistence type="predicted"/>